<feature type="compositionally biased region" description="Basic and acidic residues" evidence="6">
    <location>
        <begin position="1988"/>
        <end position="2010"/>
    </location>
</feature>
<name>A0A8W7P066_ANOCL</name>
<feature type="compositionally biased region" description="Basic and acidic residues" evidence="6">
    <location>
        <begin position="696"/>
        <end position="712"/>
    </location>
</feature>
<feature type="region of interest" description="Disordered" evidence="6">
    <location>
        <begin position="1116"/>
        <end position="1166"/>
    </location>
</feature>
<feature type="compositionally biased region" description="Acidic residues" evidence="6">
    <location>
        <begin position="1953"/>
        <end position="1970"/>
    </location>
</feature>
<keyword evidence="2" id="KW-0677">Repeat</keyword>
<reference evidence="8" key="1">
    <citation type="submission" date="2022-08" db="UniProtKB">
        <authorList>
            <consortium name="EnsemblMetazoa"/>
        </authorList>
    </citation>
    <scope>IDENTIFICATION</scope>
</reference>
<dbReference type="EnsemblMetazoa" id="ACOM023061-RA">
    <property type="protein sequence ID" value="ACOM023061-PA.1"/>
    <property type="gene ID" value="ACOM023061"/>
</dbReference>
<feature type="compositionally biased region" description="Polar residues" evidence="6">
    <location>
        <begin position="758"/>
        <end position="773"/>
    </location>
</feature>
<dbReference type="InterPro" id="IPR036236">
    <property type="entry name" value="Znf_C2H2_sf"/>
</dbReference>
<evidence type="ECO:0000313" key="8">
    <source>
        <dbReference type="EnsemblMetazoa" id="ACOM023061-PA.1"/>
    </source>
</evidence>
<dbReference type="VEuPathDB" id="VectorBase:ACON2_031347"/>
<dbReference type="SMART" id="SM00355">
    <property type="entry name" value="ZnF_C2H2"/>
    <property type="match status" value="20"/>
</dbReference>
<accession>A0A8W7P066</accession>
<evidence type="ECO:0000256" key="3">
    <source>
        <dbReference type="ARBA" id="ARBA00022771"/>
    </source>
</evidence>
<feature type="compositionally biased region" description="Polar residues" evidence="6">
    <location>
        <begin position="133"/>
        <end position="152"/>
    </location>
</feature>
<feature type="compositionally biased region" description="Low complexity" evidence="6">
    <location>
        <begin position="849"/>
        <end position="861"/>
    </location>
</feature>
<feature type="compositionally biased region" description="Acidic residues" evidence="6">
    <location>
        <begin position="665"/>
        <end position="694"/>
    </location>
</feature>
<feature type="compositionally biased region" description="Low complexity" evidence="6">
    <location>
        <begin position="1140"/>
        <end position="1166"/>
    </location>
</feature>
<feature type="region of interest" description="Disordered" evidence="6">
    <location>
        <begin position="351"/>
        <end position="442"/>
    </location>
</feature>
<feature type="region of interest" description="Disordered" evidence="6">
    <location>
        <begin position="1379"/>
        <end position="1411"/>
    </location>
</feature>
<feature type="region of interest" description="Disordered" evidence="6">
    <location>
        <begin position="1854"/>
        <end position="2012"/>
    </location>
</feature>
<feature type="compositionally biased region" description="Polar residues" evidence="6">
    <location>
        <begin position="1288"/>
        <end position="1304"/>
    </location>
</feature>
<organism evidence="8">
    <name type="scientific">Anopheles coluzzii</name>
    <name type="common">African malaria mosquito</name>
    <dbReference type="NCBI Taxonomy" id="1518534"/>
    <lineage>
        <taxon>Eukaryota</taxon>
        <taxon>Metazoa</taxon>
        <taxon>Ecdysozoa</taxon>
        <taxon>Arthropoda</taxon>
        <taxon>Hexapoda</taxon>
        <taxon>Insecta</taxon>
        <taxon>Pterygota</taxon>
        <taxon>Neoptera</taxon>
        <taxon>Endopterygota</taxon>
        <taxon>Diptera</taxon>
        <taxon>Nematocera</taxon>
        <taxon>Culicoidea</taxon>
        <taxon>Culicidae</taxon>
        <taxon>Anophelinae</taxon>
        <taxon>Anopheles</taxon>
    </lineage>
</organism>
<feature type="compositionally biased region" description="Acidic residues" evidence="6">
    <location>
        <begin position="1907"/>
        <end position="1922"/>
    </location>
</feature>
<dbReference type="InterPro" id="IPR013087">
    <property type="entry name" value="Znf_C2H2_type"/>
</dbReference>
<evidence type="ECO:0000256" key="1">
    <source>
        <dbReference type="ARBA" id="ARBA00022723"/>
    </source>
</evidence>
<dbReference type="PROSITE" id="PS00028">
    <property type="entry name" value="ZINC_FINGER_C2H2_1"/>
    <property type="match status" value="16"/>
</dbReference>
<evidence type="ECO:0000256" key="2">
    <source>
        <dbReference type="ARBA" id="ARBA00022737"/>
    </source>
</evidence>
<feature type="compositionally biased region" description="Low complexity" evidence="6">
    <location>
        <begin position="209"/>
        <end position="227"/>
    </location>
</feature>
<feature type="compositionally biased region" description="Polar residues" evidence="6">
    <location>
        <begin position="557"/>
        <end position="568"/>
    </location>
</feature>
<feature type="compositionally biased region" description="Acidic residues" evidence="6">
    <location>
        <begin position="1978"/>
        <end position="1987"/>
    </location>
</feature>
<feature type="region of interest" description="Disordered" evidence="6">
    <location>
        <begin position="1535"/>
        <end position="1591"/>
    </location>
</feature>
<proteinExistence type="predicted"/>
<feature type="region of interest" description="Disordered" evidence="6">
    <location>
        <begin position="627"/>
        <end position="877"/>
    </location>
</feature>
<feature type="compositionally biased region" description="Basic and acidic residues" evidence="6">
    <location>
        <begin position="830"/>
        <end position="841"/>
    </location>
</feature>
<dbReference type="Pfam" id="PF00096">
    <property type="entry name" value="zf-C2H2"/>
    <property type="match status" value="2"/>
</dbReference>
<feature type="domain" description="C2H2-type" evidence="7">
    <location>
        <begin position="882"/>
        <end position="909"/>
    </location>
</feature>
<dbReference type="FunFam" id="3.30.160.60:FF:000446">
    <property type="entry name" value="Zinc finger protein"/>
    <property type="match status" value="1"/>
</dbReference>
<feature type="compositionally biased region" description="Gly residues" evidence="6">
    <location>
        <begin position="184"/>
        <end position="200"/>
    </location>
</feature>
<feature type="region of interest" description="Disordered" evidence="6">
    <location>
        <begin position="549"/>
        <end position="582"/>
    </location>
</feature>
<dbReference type="FunFam" id="3.30.160.60:FF:000483">
    <property type="entry name" value="Zinc finger protein 423"/>
    <property type="match status" value="1"/>
</dbReference>
<keyword evidence="1" id="KW-0479">Metal-binding</keyword>
<feature type="domain" description="C2H2-type" evidence="7">
    <location>
        <begin position="238"/>
        <end position="265"/>
    </location>
</feature>
<feature type="domain" description="C2H2-type" evidence="7">
    <location>
        <begin position="1773"/>
        <end position="1801"/>
    </location>
</feature>
<dbReference type="PANTHER" id="PTHR24379">
    <property type="entry name" value="KRAB AND ZINC FINGER DOMAIN-CONTAINING"/>
    <property type="match status" value="1"/>
</dbReference>
<feature type="compositionally biased region" description="Low complexity" evidence="6">
    <location>
        <begin position="398"/>
        <end position="418"/>
    </location>
</feature>
<dbReference type="GO" id="GO:0008270">
    <property type="term" value="F:zinc ion binding"/>
    <property type="evidence" value="ECO:0007669"/>
    <property type="project" value="UniProtKB-KW"/>
</dbReference>
<keyword evidence="3 5" id="KW-0863">Zinc-finger</keyword>
<feature type="compositionally biased region" description="Basic residues" evidence="6">
    <location>
        <begin position="162"/>
        <end position="183"/>
    </location>
</feature>
<protein>
    <recommendedName>
        <fullName evidence="7">C2H2-type domain-containing protein</fullName>
    </recommendedName>
</protein>
<dbReference type="PANTHER" id="PTHR24379:SF121">
    <property type="entry name" value="C2H2-TYPE DOMAIN-CONTAINING PROTEIN"/>
    <property type="match status" value="1"/>
</dbReference>
<dbReference type="SUPFAM" id="SSF57667">
    <property type="entry name" value="beta-beta-alpha zinc fingers"/>
    <property type="match status" value="4"/>
</dbReference>
<dbReference type="PROSITE" id="PS50157">
    <property type="entry name" value="ZINC_FINGER_C2H2_2"/>
    <property type="match status" value="11"/>
</dbReference>
<feature type="region of interest" description="Disordered" evidence="6">
    <location>
        <begin position="1674"/>
        <end position="1735"/>
    </location>
</feature>
<keyword evidence="4" id="KW-0862">Zinc</keyword>
<feature type="domain" description="C2H2-type" evidence="7">
    <location>
        <begin position="294"/>
        <end position="321"/>
    </location>
</feature>
<evidence type="ECO:0000256" key="4">
    <source>
        <dbReference type="ARBA" id="ARBA00022833"/>
    </source>
</evidence>
<feature type="compositionally biased region" description="Low complexity" evidence="6">
    <location>
        <begin position="120"/>
        <end position="132"/>
    </location>
</feature>
<evidence type="ECO:0000256" key="6">
    <source>
        <dbReference type="SAM" id="MobiDB-lite"/>
    </source>
</evidence>
<feature type="compositionally biased region" description="Gly residues" evidence="6">
    <location>
        <begin position="419"/>
        <end position="440"/>
    </location>
</feature>
<dbReference type="GO" id="GO:0005634">
    <property type="term" value="C:nucleus"/>
    <property type="evidence" value="ECO:0007669"/>
    <property type="project" value="UniProtKB-ARBA"/>
</dbReference>
<feature type="compositionally biased region" description="Polar residues" evidence="6">
    <location>
        <begin position="1349"/>
        <end position="1365"/>
    </location>
</feature>
<feature type="compositionally biased region" description="Basic and acidic residues" evidence="6">
    <location>
        <begin position="645"/>
        <end position="664"/>
    </location>
</feature>
<feature type="compositionally biased region" description="Polar residues" evidence="6">
    <location>
        <begin position="1386"/>
        <end position="1411"/>
    </location>
</feature>
<feature type="compositionally biased region" description="Gly residues" evidence="6">
    <location>
        <begin position="1540"/>
        <end position="1561"/>
    </location>
</feature>
<evidence type="ECO:0000259" key="7">
    <source>
        <dbReference type="PROSITE" id="PS50157"/>
    </source>
</evidence>
<feature type="compositionally biased region" description="Polar residues" evidence="6">
    <location>
        <begin position="1675"/>
        <end position="1687"/>
    </location>
</feature>
<feature type="region of interest" description="Disordered" evidence="6">
    <location>
        <begin position="1235"/>
        <end position="1264"/>
    </location>
</feature>
<feature type="domain" description="C2H2-type" evidence="7">
    <location>
        <begin position="322"/>
        <end position="349"/>
    </location>
</feature>
<dbReference type="Proteomes" id="UP000075882">
    <property type="component" value="Unassembled WGS sequence"/>
</dbReference>
<feature type="compositionally biased region" description="Polar residues" evidence="6">
    <location>
        <begin position="351"/>
        <end position="361"/>
    </location>
</feature>
<feature type="domain" description="C2H2-type" evidence="7">
    <location>
        <begin position="1010"/>
        <end position="1038"/>
    </location>
</feature>
<sequence length="2042" mass="218099">MALKMLYRGPSTRLETLIEKIQQNTNAFGVGGMIAPGALGGGIGAMKEFSLGQGSSQPVPSSTRKEVSIKTQSKTLSSQHHQMRHGATVDDGSKRSVPLIVSRHGVPPWDMGPVDGELYSSHTSSSFSPSISDGMTTPNSIPEPNDGPTTLDSGAAGEKQYRNHHPHHQLHPRHVHHLHHRRAGGIGGHSSTGSKEGGGKSSSKHHQQHNNNNSNNHHNHNNNNNGKGLSGGAGSSTYHCQFCEKTFPRLGYLKKHEQSHTEHMPFKCEYCARLFKHKRSRDRHTKLHTGDRRYRCLHCEAAFSRSDHLKIHMKTHDNQKPFQCTICNRGYNTAAALTSHMQNHKKQLALTGSPNLTYSPRSTTSSLSSGGGSGGGGKRGAKFSPYSNDPLMLMSRGNSKLSSSLSKAASNRTPTPGSTAGGGGNATLGGLGSGAGGGTGTNHHQQDLLSCPYCTRTDFGTLEQLGLHVQSMHGHGGAGALGLLAGDSSMSYFTPAGGRRAVTPDGSNVPLSLGGLSPYPPISCEFCTMKFPTVPLMFAHLKTAHLDRLAGSGGGHQRSSPSNGTGSPLGSRPPSGFHPLDQLHFNKSLLGSAFPSFYGGGGGGGSSNSLAGMSGGSIKAERRLIAERDENGNEEEAGGRKRQRRGDDGADVRGSMSKRDKQEKEEEQAIEGDEEDDEDDDNDVEGEDNEEGESEANNRCEESADYKEEAIDTKITPIKQERKEEPAEGEPSPSTSARSSPCGDSLELGSGRPRSHPSGRTSPAEQLTPTDLSQPKMKRLKLETPEEDSLTDGADRKRMMMTGSAASGRSETTREQHKHRGPVTTATATGRRDSEAKDSHLQHGSLMHSSTSSSNVQHSQQMGAPTSTGTSSQHHHQPPGAYLCNQCNAALPDFESFRTHLKAHLEQSAASAAAAAAMRLSGEHANSGSSGASSSLSLTTFLCQQCGITLSCQAEYEQHTIGHFLVMAVEYRCQGSTSTAGPASCSGKSTFGKVEDLHKHLYEGHMQLLYKCTVCGEMFESKVQVQVHFAVSHSVEVKLYRCSACAEVFRSERDFRQHIRNRHLTAGAVQCMFCRMVCSSELEMHFHLASHARKYKCPACPESFHVEFLLDRHIQTHHSQKETSSPNRGRESANGGHNLSTTSSCSTNSTPSTATAVSSTAQPTSTTTTVTGLDYLHLHGQMAAMAAAAAWPTLYQTAANKFYSSNPLQVDTLSQLKHPQQLLHGFYDTMLGKAQQQQQQRGAFLPEPSSGGKKNPFVAGHSPNASANATANALLGLGYGGASLTSGNSQQPRTSTFDGSSSGLYSPEEGPNGGSSVATSSSKLYSPIAMIQRYGDGGVLHSTPGAAPPTTSGCPSRTESPTPSGQQLLLAAHSSLTSLPEHHPEQQQSSNRKTAQQQSGPKTSSGTITPQLIAPGSNSCYSCGICERSDFSTESEVQTHRKIVHNLKTGVSLRCAYCNGDFRSRNELENHMKVAHNTGGGKHKCLICDEIFPSPAVLAEHKLTHCKVGASGRCSHCSLPLPDAHTFKQHLPAHQQIGGSSAGSTGGGTTTNGSSNGGTSGAGNSSTGQSASSSAGANSSGTGTSSNSNADQDRFPQQCICCRQTLNSEFEISLHAKFHTKTAETNERTCALCLEPLPSQLESNNTKICDPCLKRHNFPTKLLSMNFLKPATPSLVPTPNHGGSSSAGVVVPPTHGTTIGNSVAAEGRPPLPPPPPTSSGSLQQDPQHPGGVRDGSSSALFQCNLCKKPLPSAQKLQEHLIDHTFAGCEERGYVCYLCSAVFTSSAGLQTHLPLAHSNAAAKPYDCERCGVAYFFRAELEHHLIDHELGKAIRPSSFEVASSDEWHTMVQQRSPMVEDDGGGHTGHIKQEQCEPEQEQDLSSSPYHHQKDEDSDDGNDFQQARNGEETNEVDMEQEQEDEDNEQTHAEVNNGGQAEQDDEDGVRDDAAVGAEECNDAADDDDDDDDDVEDEVHQERQEEQEDEEEYIEVEHTTLDDGGRGGKQASDERVRRTSNLLINGGKDCSALTATTTATTLPVVTAAE</sequence>
<evidence type="ECO:0000256" key="5">
    <source>
        <dbReference type="PROSITE-ProRule" id="PRU00042"/>
    </source>
</evidence>
<feature type="domain" description="C2H2-type" evidence="7">
    <location>
        <begin position="266"/>
        <end position="293"/>
    </location>
</feature>
<feature type="region of interest" description="Disordered" evidence="6">
    <location>
        <begin position="1336"/>
        <end position="1365"/>
    </location>
</feature>
<feature type="domain" description="C2H2-type" evidence="7">
    <location>
        <begin position="1040"/>
        <end position="1063"/>
    </location>
</feature>
<feature type="compositionally biased region" description="Gly residues" evidence="6">
    <location>
        <begin position="369"/>
        <end position="378"/>
    </location>
</feature>
<feature type="domain" description="C2H2-type" evidence="7">
    <location>
        <begin position="1804"/>
        <end position="1831"/>
    </location>
</feature>
<feature type="region of interest" description="Disordered" evidence="6">
    <location>
        <begin position="1284"/>
        <end position="1319"/>
    </location>
</feature>
<feature type="compositionally biased region" description="Polar residues" evidence="6">
    <location>
        <begin position="862"/>
        <end position="872"/>
    </location>
</feature>
<dbReference type="Gene3D" id="3.30.160.60">
    <property type="entry name" value="Classic Zinc Finger"/>
    <property type="match status" value="7"/>
</dbReference>
<feature type="domain" description="C2H2-type" evidence="7">
    <location>
        <begin position="1453"/>
        <end position="1476"/>
    </location>
</feature>
<feature type="region of interest" description="Disordered" evidence="6">
    <location>
        <begin position="108"/>
        <end position="230"/>
    </location>
</feature>
<feature type="domain" description="C2H2-type" evidence="7">
    <location>
        <begin position="1095"/>
        <end position="1122"/>
    </location>
</feature>
<feature type="compositionally biased region" description="Low complexity" evidence="6">
    <location>
        <begin position="1562"/>
        <end position="1590"/>
    </location>
</feature>